<dbReference type="EMBL" id="AYTS01000095">
    <property type="protein sequence ID" value="OOP56160.1"/>
    <property type="molecule type" value="Genomic_DNA"/>
</dbReference>
<dbReference type="AlphaFoldDB" id="A0A1V4ASS5"/>
<dbReference type="STRING" id="1004156.AYP45_10755"/>
<dbReference type="GO" id="GO:0005829">
    <property type="term" value="C:cytosol"/>
    <property type="evidence" value="ECO:0007669"/>
    <property type="project" value="TreeGrafter"/>
</dbReference>
<reference evidence="1 2" key="1">
    <citation type="journal article" date="2017" name="Water Res.">
        <title>Discovery and metagenomic analysis of an anammox bacterial enrichment related to Candidatus "Brocadia caroliniensis" in a full-scale glycerol-fed nitritation-denitritation separate centrate treatment process.</title>
        <authorList>
            <person name="Park H."/>
            <person name="Brotto A.C."/>
            <person name="van Loosdrecht M.C."/>
            <person name="Chandran K."/>
        </authorList>
    </citation>
    <scope>NUCLEOTIDE SEQUENCE [LARGE SCALE GENOMIC DNA]</scope>
    <source>
        <strain evidence="1">26THWARD</strain>
    </source>
</reference>
<dbReference type="InterPro" id="IPR035959">
    <property type="entry name" value="RutC-like_sf"/>
</dbReference>
<accession>A0A1V4ASS5</accession>
<gene>
    <name evidence="1" type="ORF">AYP45_10755</name>
</gene>
<dbReference type="SUPFAM" id="SSF55298">
    <property type="entry name" value="YjgF-like"/>
    <property type="match status" value="1"/>
</dbReference>
<dbReference type="Gene3D" id="3.30.1330.40">
    <property type="entry name" value="RutC-like"/>
    <property type="match status" value="1"/>
</dbReference>
<organism evidence="1 2">
    <name type="scientific">Candidatus Brocadia carolinensis</name>
    <dbReference type="NCBI Taxonomy" id="1004156"/>
    <lineage>
        <taxon>Bacteria</taxon>
        <taxon>Pseudomonadati</taxon>
        <taxon>Planctomycetota</taxon>
        <taxon>Candidatus Brocadiia</taxon>
        <taxon>Candidatus Brocadiales</taxon>
        <taxon>Candidatus Brocadiaceae</taxon>
        <taxon>Candidatus Brocadia</taxon>
    </lineage>
</organism>
<dbReference type="PANTHER" id="PTHR11803">
    <property type="entry name" value="2-IMINOBUTANOATE/2-IMINOPROPANOATE DEAMINASE RIDA"/>
    <property type="match status" value="1"/>
</dbReference>
<dbReference type="InterPro" id="IPR006175">
    <property type="entry name" value="YjgF/YER057c/UK114"/>
</dbReference>
<proteinExistence type="predicted"/>
<evidence type="ECO:0000313" key="1">
    <source>
        <dbReference type="EMBL" id="OOP56160.1"/>
    </source>
</evidence>
<name>A0A1V4ASS5_9BACT</name>
<dbReference type="Proteomes" id="UP000189681">
    <property type="component" value="Unassembled WGS sequence"/>
</dbReference>
<sequence length="140" mass="15864">MSKVEFFVTPGYGDRNLEKFHYSQAFRDGNRVETSGQGGWNNDWEFPESIEEEITQAFENVERTLATAGASWKDVVHVNSYHVPTAPDFIGNDHLSTMTDQFRKHMGSRAPIWTCIGVPSLGDPKMRVEIRVTAIIENNT</sequence>
<dbReference type="PANTHER" id="PTHR11803:SF39">
    <property type="entry name" value="2-IMINOBUTANOATE_2-IMINOPROPANOATE DEAMINASE"/>
    <property type="match status" value="1"/>
</dbReference>
<dbReference type="GO" id="GO:0019239">
    <property type="term" value="F:deaminase activity"/>
    <property type="evidence" value="ECO:0007669"/>
    <property type="project" value="TreeGrafter"/>
</dbReference>
<comment type="caution">
    <text evidence="1">The sequence shown here is derived from an EMBL/GenBank/DDBJ whole genome shotgun (WGS) entry which is preliminary data.</text>
</comment>
<protein>
    <submittedName>
        <fullName evidence="1">Uncharacterized protein</fullName>
    </submittedName>
</protein>
<dbReference type="Pfam" id="PF01042">
    <property type="entry name" value="Ribonuc_L-PSP"/>
    <property type="match status" value="1"/>
</dbReference>
<evidence type="ECO:0000313" key="2">
    <source>
        <dbReference type="Proteomes" id="UP000189681"/>
    </source>
</evidence>